<dbReference type="InterPro" id="IPR039561">
    <property type="entry name" value="Peptidase_M15C"/>
</dbReference>
<evidence type="ECO:0000313" key="3">
    <source>
        <dbReference type="Proteomes" id="UP000322726"/>
    </source>
</evidence>
<dbReference type="KEGG" id="apai:APAC_1903"/>
<dbReference type="InterPro" id="IPR009045">
    <property type="entry name" value="Zn_M74/Hedgehog-like"/>
</dbReference>
<dbReference type="Proteomes" id="UP000322726">
    <property type="component" value="Chromosome"/>
</dbReference>
<proteinExistence type="predicted"/>
<dbReference type="RefSeq" id="WP_130233891.1">
    <property type="nucleotide sequence ID" value="NZ_BMEF01000018.1"/>
</dbReference>
<dbReference type="Pfam" id="PF13539">
    <property type="entry name" value="Peptidase_M15_4"/>
    <property type="match status" value="1"/>
</dbReference>
<dbReference type="SUPFAM" id="SSF55166">
    <property type="entry name" value="Hedgehog/DD-peptidase"/>
    <property type="match status" value="1"/>
</dbReference>
<feature type="domain" description="Peptidase M15C" evidence="1">
    <location>
        <begin position="179"/>
        <end position="246"/>
    </location>
</feature>
<accession>A0A5C2H9H2</accession>
<organism evidence="2 3">
    <name type="scientific">Malaciobacter pacificus</name>
    <dbReference type="NCBI Taxonomy" id="1080223"/>
    <lineage>
        <taxon>Bacteria</taxon>
        <taxon>Pseudomonadati</taxon>
        <taxon>Campylobacterota</taxon>
        <taxon>Epsilonproteobacteria</taxon>
        <taxon>Campylobacterales</taxon>
        <taxon>Arcobacteraceae</taxon>
        <taxon>Malaciobacter</taxon>
    </lineage>
</organism>
<sequence length="253" mass="30110">MLKKYITKIILLFLCKGTIAFATSNIQKLKIAYPNHIKEIAENKIIFHDNSALLFDDKKEKNFFKKLINPSLKDQMSIKYTSVLENENYIPKKNEDPGRIRNYQFFKKIYGATQKEIKQNLIKIKWMPQTINKTLYVTTVNNIHEKLKKVSNELDKLSPELKQFVNNPAGTYKHREIAGTNRLSMHSYGIAIDINVNKSHYWKWDKKKNKFKHKNLIPLKIVKIFEKEGFIWGGRWFHYDTMHFEYRPELLIN</sequence>
<keyword evidence="2" id="KW-0645">Protease</keyword>
<keyword evidence="2" id="KW-0378">Hydrolase</keyword>
<keyword evidence="3" id="KW-1185">Reference proteome</keyword>
<dbReference type="Gene3D" id="3.30.1380.10">
    <property type="match status" value="1"/>
</dbReference>
<protein>
    <submittedName>
        <fullName evidence="2">D-alanyl-D-alanine carboxypeptidase, peptidase M15 family</fullName>
    </submittedName>
</protein>
<dbReference type="GO" id="GO:0004180">
    <property type="term" value="F:carboxypeptidase activity"/>
    <property type="evidence" value="ECO:0007669"/>
    <property type="project" value="UniProtKB-KW"/>
</dbReference>
<evidence type="ECO:0000313" key="2">
    <source>
        <dbReference type="EMBL" id="QEP34979.1"/>
    </source>
</evidence>
<dbReference type="AlphaFoldDB" id="A0A5C2H9H2"/>
<reference evidence="3" key="1">
    <citation type="submission" date="2019-09" db="EMBL/GenBank/DDBJ databases">
        <title>Complete genome sequencing of four Arcobacter species reveals a diverse suite of mobile elements.</title>
        <authorList>
            <person name="On S.L.W."/>
            <person name="Miller W.G."/>
            <person name="Biggs P."/>
            <person name="Cornelius A."/>
            <person name="Vandamme P."/>
        </authorList>
    </citation>
    <scope>NUCLEOTIDE SEQUENCE [LARGE SCALE GENOMIC DNA]</scope>
    <source>
        <strain evidence="3">LMG 26638</strain>
    </source>
</reference>
<keyword evidence="2" id="KW-0121">Carboxypeptidase</keyword>
<name>A0A5C2H9H2_9BACT</name>
<gene>
    <name evidence="2" type="ORF">APAC_1903</name>
</gene>
<dbReference type="OrthoDB" id="9799970at2"/>
<reference evidence="2 3" key="2">
    <citation type="submission" date="2019-09" db="EMBL/GenBank/DDBJ databases">
        <title>Complete genome sequencing of four Arcobacter species reveals a diverse suite of mobile elements.</title>
        <authorList>
            <person name="Miller W.G."/>
            <person name="Yee E."/>
            <person name="Bono J.L."/>
        </authorList>
    </citation>
    <scope>NUCLEOTIDE SEQUENCE [LARGE SCALE GENOMIC DNA]</scope>
    <source>
        <strain evidence="2 3">LMG 26638</strain>
    </source>
</reference>
<reference evidence="2 3" key="3">
    <citation type="submission" date="2019-09" db="EMBL/GenBank/DDBJ databases">
        <title>Taxonomic note: a critical rebuttal of the proposed division of the genus Arcobacter into six genera, emended descriptions of Arcobacter anaerophilus and the genus Arcobacter, and an assessment of genus-level boundaries for Epsilonproteobacteria using in silico genomic comparator tools.</title>
        <authorList>
            <person name="On S.L.W."/>
            <person name="Miller W.G."/>
            <person name="Biggs P."/>
            <person name="Cornelius A."/>
            <person name="Vandamme P."/>
        </authorList>
    </citation>
    <scope>NUCLEOTIDE SEQUENCE [LARGE SCALE GENOMIC DNA]</scope>
    <source>
        <strain evidence="2 3">LMG 26638</strain>
    </source>
</reference>
<evidence type="ECO:0000259" key="1">
    <source>
        <dbReference type="Pfam" id="PF13539"/>
    </source>
</evidence>
<dbReference type="EMBL" id="CP035928">
    <property type="protein sequence ID" value="QEP34979.1"/>
    <property type="molecule type" value="Genomic_DNA"/>
</dbReference>